<comment type="caution">
    <text evidence="3">The sequence shown here is derived from an EMBL/GenBank/DDBJ whole genome shotgun (WGS) entry which is preliminary data.</text>
</comment>
<sequence length="114" mass="13667">MKGSHYLTLSLTVPLYNIFIDHVEDVIDNDNKEDKEDEEENDEENNNENDEENDGDEKWNQIVKKAAKKCKVKLLEYYNKTNDTYLISTIMDPRLKLKYYKDHNWEETLVNTIY</sequence>
<evidence type="ECO:0000259" key="2">
    <source>
        <dbReference type="Pfam" id="PF14372"/>
    </source>
</evidence>
<dbReference type="Pfam" id="PF14372">
    <property type="entry name" value="hAT-like_RNase-H"/>
    <property type="match status" value="1"/>
</dbReference>
<name>A0A916EKQ5_9GLOM</name>
<organism evidence="3 4">
    <name type="scientific">Rhizophagus irregularis</name>
    <dbReference type="NCBI Taxonomy" id="588596"/>
    <lineage>
        <taxon>Eukaryota</taxon>
        <taxon>Fungi</taxon>
        <taxon>Fungi incertae sedis</taxon>
        <taxon>Mucoromycota</taxon>
        <taxon>Glomeromycotina</taxon>
        <taxon>Glomeromycetes</taxon>
        <taxon>Glomerales</taxon>
        <taxon>Glomeraceae</taxon>
        <taxon>Rhizophagus</taxon>
    </lineage>
</organism>
<feature type="domain" description="hAT-like transposase RNase-H fold" evidence="2">
    <location>
        <begin position="59"/>
        <end position="101"/>
    </location>
</feature>
<proteinExistence type="predicted"/>
<dbReference type="EMBL" id="CAGKOT010000091">
    <property type="protein sequence ID" value="CAB5394774.1"/>
    <property type="molecule type" value="Genomic_DNA"/>
</dbReference>
<dbReference type="InterPro" id="IPR025525">
    <property type="entry name" value="hAT-like_transposase_RNase-H"/>
</dbReference>
<evidence type="ECO:0000256" key="1">
    <source>
        <dbReference type="SAM" id="MobiDB-lite"/>
    </source>
</evidence>
<dbReference type="GO" id="GO:0003677">
    <property type="term" value="F:DNA binding"/>
    <property type="evidence" value="ECO:0007669"/>
    <property type="project" value="InterPro"/>
</dbReference>
<dbReference type="AlphaFoldDB" id="A0A916EKQ5"/>
<feature type="region of interest" description="Disordered" evidence="1">
    <location>
        <begin position="29"/>
        <end position="58"/>
    </location>
</feature>
<reference evidence="3" key="1">
    <citation type="submission" date="2020-05" db="EMBL/GenBank/DDBJ databases">
        <authorList>
            <person name="Rincon C."/>
            <person name="Sanders R I."/>
            <person name="Robbins C."/>
            <person name="Chaturvedi A."/>
        </authorList>
    </citation>
    <scope>NUCLEOTIDE SEQUENCE</scope>
    <source>
        <strain evidence="3">CHB12</strain>
    </source>
</reference>
<protein>
    <recommendedName>
        <fullName evidence="2">hAT-like transposase RNase-H fold domain-containing protein</fullName>
    </recommendedName>
</protein>
<dbReference type="Proteomes" id="UP000684084">
    <property type="component" value="Unassembled WGS sequence"/>
</dbReference>
<gene>
    <name evidence="3" type="ORF">CHRIB12_LOCUS23491</name>
</gene>
<accession>A0A916EKQ5</accession>
<dbReference type="OrthoDB" id="2446050at2759"/>
<feature type="compositionally biased region" description="Acidic residues" evidence="1">
    <location>
        <begin position="35"/>
        <end position="55"/>
    </location>
</feature>
<evidence type="ECO:0000313" key="4">
    <source>
        <dbReference type="Proteomes" id="UP000684084"/>
    </source>
</evidence>
<evidence type="ECO:0000313" key="3">
    <source>
        <dbReference type="EMBL" id="CAB5394774.1"/>
    </source>
</evidence>